<dbReference type="InterPro" id="IPR003779">
    <property type="entry name" value="CMD-like"/>
</dbReference>
<protein>
    <submittedName>
        <fullName evidence="2">4-carboxymuconolactone decarboxylase</fullName>
        <ecNumber evidence="2">4.1.1.44</ecNumber>
    </submittedName>
</protein>
<dbReference type="SUPFAM" id="SSF69118">
    <property type="entry name" value="AhpD-like"/>
    <property type="match status" value="1"/>
</dbReference>
<evidence type="ECO:0000313" key="2">
    <source>
        <dbReference type="EMBL" id="NVN51131.1"/>
    </source>
</evidence>
<proteinExistence type="predicted"/>
<dbReference type="GO" id="GO:0051920">
    <property type="term" value="F:peroxiredoxin activity"/>
    <property type="evidence" value="ECO:0007669"/>
    <property type="project" value="InterPro"/>
</dbReference>
<organism evidence="2 3">
    <name type="scientific">Mycolicibacterium hippocampi</name>
    <dbReference type="NCBI Taxonomy" id="659824"/>
    <lineage>
        <taxon>Bacteria</taxon>
        <taxon>Bacillati</taxon>
        <taxon>Actinomycetota</taxon>
        <taxon>Actinomycetes</taxon>
        <taxon>Mycobacteriales</taxon>
        <taxon>Mycobacteriaceae</taxon>
        <taxon>Mycolicibacterium</taxon>
    </lineage>
</organism>
<gene>
    <name evidence="2" type="ORF">HLY00_1167</name>
</gene>
<comment type="caution">
    <text evidence="2">The sequence shown here is derived from an EMBL/GenBank/DDBJ whole genome shotgun (WGS) entry which is preliminary data.</text>
</comment>
<dbReference type="PANTHER" id="PTHR33570">
    <property type="entry name" value="4-CARBOXYMUCONOLACTONE DECARBOXYLASE FAMILY PROTEIN"/>
    <property type="match status" value="1"/>
</dbReference>
<reference evidence="2 3" key="1">
    <citation type="submission" date="2020-05" db="EMBL/GenBank/DDBJ databases">
        <title>Draft genome sequence of Mycobacterium hippocampi DL, isolated from European seabass, Dicentrarchus labrax, reared in fish farms.</title>
        <authorList>
            <person name="Stathopoulou P."/>
            <person name="Asimakis E."/>
            <person name="Tzokas K."/>
            <person name="Batargias C."/>
            <person name="Tsiamis G."/>
        </authorList>
    </citation>
    <scope>NUCLEOTIDE SEQUENCE [LARGE SCALE GENOMIC DNA]</scope>
    <source>
        <strain evidence="2 3">DL</strain>
    </source>
</reference>
<keyword evidence="2" id="KW-0456">Lyase</keyword>
<dbReference type="InterPro" id="IPR029032">
    <property type="entry name" value="AhpD-like"/>
</dbReference>
<dbReference type="Pfam" id="PF02627">
    <property type="entry name" value="CMD"/>
    <property type="match status" value="1"/>
</dbReference>
<dbReference type="PANTHER" id="PTHR33570:SF9">
    <property type="entry name" value="BLL4600 PROTEIN"/>
    <property type="match status" value="1"/>
</dbReference>
<dbReference type="InterPro" id="IPR052512">
    <property type="entry name" value="4CMD/NDH-1_regulator"/>
</dbReference>
<sequence length="62" mass="6673">MAALIARNQSIDMAAQFACALDNGVTAAELSEIITHLAFYAGWPTVFSALPVFKDVFATQPR</sequence>
<dbReference type="Gene3D" id="1.20.1290.10">
    <property type="entry name" value="AhpD-like"/>
    <property type="match status" value="1"/>
</dbReference>
<name>A0A850PL52_9MYCO</name>
<keyword evidence="3" id="KW-1185">Reference proteome</keyword>
<evidence type="ECO:0000313" key="3">
    <source>
        <dbReference type="Proteomes" id="UP000570517"/>
    </source>
</evidence>
<evidence type="ECO:0000259" key="1">
    <source>
        <dbReference type="Pfam" id="PF02627"/>
    </source>
</evidence>
<dbReference type="EMBL" id="JABFYL010000032">
    <property type="protein sequence ID" value="NVN51131.1"/>
    <property type="molecule type" value="Genomic_DNA"/>
</dbReference>
<dbReference type="Proteomes" id="UP000570517">
    <property type="component" value="Unassembled WGS sequence"/>
</dbReference>
<dbReference type="GO" id="GO:0047575">
    <property type="term" value="F:4-carboxymuconolactone decarboxylase activity"/>
    <property type="evidence" value="ECO:0007669"/>
    <property type="project" value="UniProtKB-EC"/>
</dbReference>
<accession>A0A850PL52</accession>
<feature type="domain" description="Carboxymuconolactone decarboxylase-like" evidence="1">
    <location>
        <begin position="2"/>
        <end position="55"/>
    </location>
</feature>
<dbReference type="AlphaFoldDB" id="A0A850PL52"/>
<dbReference type="EC" id="4.1.1.44" evidence="2"/>